<dbReference type="CDD" id="cd06257">
    <property type="entry name" value="DnaJ"/>
    <property type="match status" value="1"/>
</dbReference>
<comment type="caution">
    <text evidence="2">The sequence shown here is derived from an EMBL/GenBank/DDBJ whole genome shotgun (WGS) entry which is preliminary data.</text>
</comment>
<dbReference type="InterPro" id="IPR036869">
    <property type="entry name" value="J_dom_sf"/>
</dbReference>
<dbReference type="SUPFAM" id="SSF46565">
    <property type="entry name" value="Chaperone J-domain"/>
    <property type="match status" value="1"/>
</dbReference>
<dbReference type="OrthoDB" id="1262810at2759"/>
<gene>
    <name evidence="2" type="ORF">CEUSTIGMA_g6841.t1</name>
</gene>
<evidence type="ECO:0000256" key="1">
    <source>
        <dbReference type="SAM" id="Coils"/>
    </source>
</evidence>
<name>A0A250X9F5_9CHLO</name>
<feature type="coiled-coil region" evidence="1">
    <location>
        <begin position="54"/>
        <end position="141"/>
    </location>
</feature>
<evidence type="ECO:0000313" key="3">
    <source>
        <dbReference type="Proteomes" id="UP000232323"/>
    </source>
</evidence>
<dbReference type="EMBL" id="BEGY01000042">
    <property type="protein sequence ID" value="GAX79400.1"/>
    <property type="molecule type" value="Genomic_DNA"/>
</dbReference>
<accession>A0A250X9F5</accession>
<organism evidence="2 3">
    <name type="scientific">Chlamydomonas eustigma</name>
    <dbReference type="NCBI Taxonomy" id="1157962"/>
    <lineage>
        <taxon>Eukaryota</taxon>
        <taxon>Viridiplantae</taxon>
        <taxon>Chlorophyta</taxon>
        <taxon>core chlorophytes</taxon>
        <taxon>Chlorophyceae</taxon>
        <taxon>CS clade</taxon>
        <taxon>Chlamydomonadales</taxon>
        <taxon>Chlamydomonadaceae</taxon>
        <taxon>Chlamydomonas</taxon>
    </lineage>
</organism>
<dbReference type="AlphaFoldDB" id="A0A250X9F5"/>
<proteinExistence type="predicted"/>
<reference evidence="2 3" key="1">
    <citation type="submission" date="2017-08" db="EMBL/GenBank/DDBJ databases">
        <title>Acidophilic green algal genome provides insights into adaptation to an acidic environment.</title>
        <authorList>
            <person name="Hirooka S."/>
            <person name="Hirose Y."/>
            <person name="Kanesaki Y."/>
            <person name="Higuchi S."/>
            <person name="Fujiwara T."/>
            <person name="Onuma R."/>
            <person name="Era A."/>
            <person name="Ohbayashi R."/>
            <person name="Uzuka A."/>
            <person name="Nozaki H."/>
            <person name="Yoshikawa H."/>
            <person name="Miyagishima S.Y."/>
        </authorList>
    </citation>
    <scope>NUCLEOTIDE SEQUENCE [LARGE SCALE GENOMIC DNA]</scope>
    <source>
        <strain evidence="2 3">NIES-2499</strain>
    </source>
</reference>
<protein>
    <recommendedName>
        <fullName evidence="4">J domain-containing protein</fullName>
    </recommendedName>
</protein>
<dbReference type="InterPro" id="IPR001623">
    <property type="entry name" value="DnaJ_domain"/>
</dbReference>
<keyword evidence="3" id="KW-1185">Reference proteome</keyword>
<dbReference type="Gene3D" id="1.10.287.110">
    <property type="entry name" value="DnaJ domain"/>
    <property type="match status" value="1"/>
</dbReference>
<evidence type="ECO:0000313" key="2">
    <source>
        <dbReference type="EMBL" id="GAX79400.1"/>
    </source>
</evidence>
<sequence>MSDTCEELQLDQECSTELSELFECKLQMLSKTLLTVENNCFGLSSRLVSAEFESKNLSAKASEAETRASQLRMQRQGSMEIEKMLREEVVRLDKQLESERLRSAFSERKLQQQLNQEMLRADQLRLLRDNALAQRDDALNELASSYADMDALQATLSDSAVYVRYLRKKVLELELEQARNLARAALNQQDLGSSQSGEAESGAFNMASIKAAIHKAVHEAGTCPEDEKRRRIKQLQLRWHPDKNPVLAELATEITKLINEATAQLD</sequence>
<keyword evidence="1" id="KW-0175">Coiled coil</keyword>
<dbReference type="Proteomes" id="UP000232323">
    <property type="component" value="Unassembled WGS sequence"/>
</dbReference>
<evidence type="ECO:0008006" key="4">
    <source>
        <dbReference type="Google" id="ProtNLM"/>
    </source>
</evidence>